<evidence type="ECO:0000256" key="9">
    <source>
        <dbReference type="PIRSR" id="PIRSR601765-1"/>
    </source>
</evidence>
<comment type="cofactor">
    <cofactor evidence="9">
        <name>Zn(2+)</name>
        <dbReference type="ChEBI" id="CHEBI:29105"/>
    </cofactor>
    <text evidence="9">Binds 1 zinc ion per subunit.</text>
</comment>
<accession>A0A969W785</accession>
<dbReference type="Gene3D" id="3.40.1050.10">
    <property type="entry name" value="Carbonic anhydrase"/>
    <property type="match status" value="1"/>
</dbReference>
<dbReference type="SUPFAM" id="SSF53056">
    <property type="entry name" value="beta-carbonic anhydrase, cab"/>
    <property type="match status" value="1"/>
</dbReference>
<dbReference type="InterPro" id="IPR045066">
    <property type="entry name" value="Beta_CA_cladeB"/>
</dbReference>
<sequence length="227" mass="24871">MKRLIEGFKQFQRSTFQEQRALFEQLAAKQTPHTMIITCADSRVIPELFTSSGPGELFVCRNVGNIVPPYAQFTGGVSAAIEFAVMALEVKDIVICGHSDCGAMKALAKSDEQPGLPAVSAWLRHAHVAKRVVELNQQCDCAEDHLAVLTETNVIAQIDHIRTHPSVAARLAAGLLRVHGWVYDIETGMIRGYSAEQRRFVPIEELELPEAGTVDVVRRAPAPGSTQ</sequence>
<comment type="similarity">
    <text evidence="1 10">Belongs to the beta-class carbonic anhydrase family.</text>
</comment>
<evidence type="ECO:0000256" key="5">
    <source>
        <dbReference type="ARBA" id="ARBA00022833"/>
    </source>
</evidence>
<dbReference type="InterPro" id="IPR036874">
    <property type="entry name" value="Carbonic_anhydrase_sf"/>
</dbReference>
<evidence type="ECO:0000256" key="6">
    <source>
        <dbReference type="ARBA" id="ARBA00023239"/>
    </source>
</evidence>
<evidence type="ECO:0000313" key="12">
    <source>
        <dbReference type="Proteomes" id="UP000653472"/>
    </source>
</evidence>
<comment type="catalytic activity">
    <reaction evidence="8 10">
        <text>hydrogencarbonate + H(+) = CO2 + H2O</text>
        <dbReference type="Rhea" id="RHEA:10748"/>
        <dbReference type="ChEBI" id="CHEBI:15377"/>
        <dbReference type="ChEBI" id="CHEBI:15378"/>
        <dbReference type="ChEBI" id="CHEBI:16526"/>
        <dbReference type="ChEBI" id="CHEBI:17544"/>
        <dbReference type="EC" id="4.2.1.1"/>
    </reaction>
</comment>
<evidence type="ECO:0000256" key="3">
    <source>
        <dbReference type="ARBA" id="ARBA00014628"/>
    </source>
</evidence>
<dbReference type="SMART" id="SM00947">
    <property type="entry name" value="Pro_CA"/>
    <property type="match status" value="1"/>
</dbReference>
<dbReference type="PROSITE" id="PS00705">
    <property type="entry name" value="PROK_CO2_ANHYDRASE_2"/>
    <property type="match status" value="1"/>
</dbReference>
<feature type="binding site" evidence="9">
    <location>
        <position position="41"/>
    </location>
    <ligand>
        <name>Zn(2+)</name>
        <dbReference type="ChEBI" id="CHEBI:29105"/>
    </ligand>
</feature>
<keyword evidence="5 9" id="KW-0862">Zinc</keyword>
<dbReference type="CDD" id="cd00884">
    <property type="entry name" value="beta_CA_cladeB"/>
    <property type="match status" value="1"/>
</dbReference>
<feature type="binding site" evidence="9">
    <location>
        <position position="101"/>
    </location>
    <ligand>
        <name>Zn(2+)</name>
        <dbReference type="ChEBI" id="CHEBI:29105"/>
    </ligand>
</feature>
<dbReference type="GO" id="GO:0008270">
    <property type="term" value="F:zinc ion binding"/>
    <property type="evidence" value="ECO:0007669"/>
    <property type="project" value="UniProtKB-UniRule"/>
</dbReference>
<keyword evidence="6 10" id="KW-0456">Lyase</keyword>
<dbReference type="GO" id="GO:0004089">
    <property type="term" value="F:carbonate dehydratase activity"/>
    <property type="evidence" value="ECO:0007669"/>
    <property type="project" value="UniProtKB-UniRule"/>
</dbReference>
<dbReference type="PROSITE" id="PS00704">
    <property type="entry name" value="PROK_CO2_ANHYDRASE_1"/>
    <property type="match status" value="1"/>
</dbReference>
<dbReference type="InterPro" id="IPR015892">
    <property type="entry name" value="Carbonic_anhydrase_CS"/>
</dbReference>
<evidence type="ECO:0000256" key="2">
    <source>
        <dbReference type="ARBA" id="ARBA00012925"/>
    </source>
</evidence>
<dbReference type="Proteomes" id="UP000653472">
    <property type="component" value="Unassembled WGS sequence"/>
</dbReference>
<reference evidence="11" key="1">
    <citation type="submission" date="2020-03" db="EMBL/GenBank/DDBJ databases">
        <title>Solimonas marina sp. nov., isolated from deep seawater of the Pacific Ocean.</title>
        <authorList>
            <person name="Liu X."/>
            <person name="Lai Q."/>
            <person name="Sun F."/>
            <person name="Gai Y."/>
            <person name="Li G."/>
            <person name="Shao Z."/>
        </authorList>
    </citation>
    <scope>NUCLEOTIDE SEQUENCE</scope>
    <source>
        <strain evidence="11">C16B3</strain>
    </source>
</reference>
<dbReference type="PANTHER" id="PTHR11002:SF76">
    <property type="entry name" value="CARBONIC ANHYDRASE"/>
    <property type="match status" value="1"/>
</dbReference>
<evidence type="ECO:0000256" key="1">
    <source>
        <dbReference type="ARBA" id="ARBA00006217"/>
    </source>
</evidence>
<dbReference type="PANTHER" id="PTHR11002">
    <property type="entry name" value="CARBONIC ANHYDRASE"/>
    <property type="match status" value="1"/>
</dbReference>
<organism evidence="11 12">
    <name type="scientific">Solimonas marina</name>
    <dbReference type="NCBI Taxonomy" id="2714601"/>
    <lineage>
        <taxon>Bacteria</taxon>
        <taxon>Pseudomonadati</taxon>
        <taxon>Pseudomonadota</taxon>
        <taxon>Gammaproteobacteria</taxon>
        <taxon>Nevskiales</taxon>
        <taxon>Nevskiaceae</taxon>
        <taxon>Solimonas</taxon>
    </lineage>
</organism>
<dbReference type="Pfam" id="PF00484">
    <property type="entry name" value="Pro_CA"/>
    <property type="match status" value="1"/>
</dbReference>
<feature type="binding site" evidence="9">
    <location>
        <position position="98"/>
    </location>
    <ligand>
        <name>Zn(2+)</name>
        <dbReference type="ChEBI" id="CHEBI:29105"/>
    </ligand>
</feature>
<dbReference type="RefSeq" id="WP_168146028.1">
    <property type="nucleotide sequence ID" value="NZ_JAAVXB010000001.1"/>
</dbReference>
<evidence type="ECO:0000256" key="4">
    <source>
        <dbReference type="ARBA" id="ARBA00022723"/>
    </source>
</evidence>
<protein>
    <recommendedName>
        <fullName evidence="3 10">Carbonic anhydrase</fullName>
        <ecNumber evidence="2 10">4.2.1.1</ecNumber>
    </recommendedName>
    <alternativeName>
        <fullName evidence="7 10">Carbonate dehydratase</fullName>
    </alternativeName>
</protein>
<evidence type="ECO:0000313" key="11">
    <source>
        <dbReference type="EMBL" id="NKF20763.1"/>
    </source>
</evidence>
<dbReference type="EC" id="4.2.1.1" evidence="2 10"/>
<proteinExistence type="inferred from homology"/>
<dbReference type="FunFam" id="3.40.1050.10:FF:000003">
    <property type="entry name" value="Carbonic anhydrase"/>
    <property type="match status" value="1"/>
</dbReference>
<name>A0A969W785_9GAMM</name>
<keyword evidence="12" id="KW-1185">Reference proteome</keyword>
<comment type="caution">
    <text evidence="11">The sequence shown here is derived from an EMBL/GenBank/DDBJ whole genome shotgun (WGS) entry which is preliminary data.</text>
</comment>
<dbReference type="GO" id="GO:0015976">
    <property type="term" value="P:carbon utilization"/>
    <property type="evidence" value="ECO:0007669"/>
    <property type="project" value="InterPro"/>
</dbReference>
<evidence type="ECO:0000256" key="10">
    <source>
        <dbReference type="RuleBase" id="RU003956"/>
    </source>
</evidence>
<feature type="binding site" evidence="9">
    <location>
        <position position="39"/>
    </location>
    <ligand>
        <name>Zn(2+)</name>
        <dbReference type="ChEBI" id="CHEBI:29105"/>
    </ligand>
</feature>
<keyword evidence="4 9" id="KW-0479">Metal-binding</keyword>
<gene>
    <name evidence="11" type="ORF">G7Y82_00445</name>
</gene>
<comment type="function">
    <text evidence="10">Reversible hydration of carbon dioxide.</text>
</comment>
<dbReference type="EMBL" id="JAAVXB010000001">
    <property type="protein sequence ID" value="NKF20763.1"/>
    <property type="molecule type" value="Genomic_DNA"/>
</dbReference>
<evidence type="ECO:0000256" key="7">
    <source>
        <dbReference type="ARBA" id="ARBA00031969"/>
    </source>
</evidence>
<evidence type="ECO:0000256" key="8">
    <source>
        <dbReference type="ARBA" id="ARBA00048348"/>
    </source>
</evidence>
<dbReference type="InterPro" id="IPR001765">
    <property type="entry name" value="Carbonic_anhydrase"/>
</dbReference>
<dbReference type="AlphaFoldDB" id="A0A969W785"/>